<evidence type="ECO:0000256" key="1">
    <source>
        <dbReference type="SAM" id="MobiDB-lite"/>
    </source>
</evidence>
<gene>
    <name evidence="2" type="ORF">UO65_2129</name>
</gene>
<dbReference type="EMBL" id="AYXG01000076">
    <property type="protein sequence ID" value="EWC62539.1"/>
    <property type="molecule type" value="Genomic_DNA"/>
</dbReference>
<proteinExistence type="predicted"/>
<dbReference type="AlphaFoldDB" id="W7J932"/>
<accession>W7J932</accession>
<evidence type="ECO:0000313" key="2">
    <source>
        <dbReference type="EMBL" id="EWC62539.1"/>
    </source>
</evidence>
<sequence length="76" mass="8738">MTRRRIRPTLRVGRRVRPRRVRLLGVRLRLVAGWRVPHRRVRRLLAHLPILAGPATPTGPNARVQRAGASQRVSRS</sequence>
<organism evidence="2 3">
    <name type="scientific">Actinokineospora spheciospongiae</name>
    <dbReference type="NCBI Taxonomy" id="909613"/>
    <lineage>
        <taxon>Bacteria</taxon>
        <taxon>Bacillati</taxon>
        <taxon>Actinomycetota</taxon>
        <taxon>Actinomycetes</taxon>
        <taxon>Pseudonocardiales</taxon>
        <taxon>Pseudonocardiaceae</taxon>
        <taxon>Actinokineospora</taxon>
    </lineage>
</organism>
<reference evidence="2 3" key="1">
    <citation type="journal article" date="2014" name="Genome Announc.">
        <title>Draft Genome Sequence of the Antitrypanosomally Active Sponge-Associated Bacterium Actinokineospora sp. Strain EG49.</title>
        <authorList>
            <person name="Harjes J."/>
            <person name="Ryu T."/>
            <person name="Abdelmohsen U.R."/>
            <person name="Moitinho-Silva L."/>
            <person name="Horn H."/>
            <person name="Ravasi T."/>
            <person name="Hentschel U."/>
        </authorList>
    </citation>
    <scope>NUCLEOTIDE SEQUENCE [LARGE SCALE GENOMIC DNA]</scope>
    <source>
        <strain evidence="2 3">EG49</strain>
    </source>
</reference>
<comment type="caution">
    <text evidence="2">The sequence shown here is derived from an EMBL/GenBank/DDBJ whole genome shotgun (WGS) entry which is preliminary data.</text>
</comment>
<dbReference type="Proteomes" id="UP000019277">
    <property type="component" value="Unassembled WGS sequence"/>
</dbReference>
<keyword evidence="3" id="KW-1185">Reference proteome</keyword>
<evidence type="ECO:0000313" key="3">
    <source>
        <dbReference type="Proteomes" id="UP000019277"/>
    </source>
</evidence>
<name>W7J932_9PSEU</name>
<protein>
    <submittedName>
        <fullName evidence="2">Uncharacterized protein</fullName>
    </submittedName>
</protein>
<feature type="region of interest" description="Disordered" evidence="1">
    <location>
        <begin position="54"/>
        <end position="76"/>
    </location>
</feature>